<evidence type="ECO:0000313" key="1">
    <source>
        <dbReference type="Proteomes" id="UP000504610"/>
    </source>
</evidence>
<organism evidence="1 2">
    <name type="scientific">Raphanus sativus</name>
    <name type="common">Radish</name>
    <name type="synonym">Raphanus raphanistrum var. sativus</name>
    <dbReference type="NCBI Taxonomy" id="3726"/>
    <lineage>
        <taxon>Eukaryota</taxon>
        <taxon>Viridiplantae</taxon>
        <taxon>Streptophyta</taxon>
        <taxon>Embryophyta</taxon>
        <taxon>Tracheophyta</taxon>
        <taxon>Spermatophyta</taxon>
        <taxon>Magnoliopsida</taxon>
        <taxon>eudicotyledons</taxon>
        <taxon>Gunneridae</taxon>
        <taxon>Pentapetalae</taxon>
        <taxon>rosids</taxon>
        <taxon>malvids</taxon>
        <taxon>Brassicales</taxon>
        <taxon>Brassicaceae</taxon>
        <taxon>Brassiceae</taxon>
        <taxon>Raphanus</taxon>
    </lineage>
</organism>
<name>A0A9W3C957_RAPSA</name>
<reference evidence="2" key="2">
    <citation type="submission" date="2025-08" db="UniProtKB">
        <authorList>
            <consortium name="RefSeq"/>
        </authorList>
    </citation>
    <scope>IDENTIFICATION</scope>
    <source>
        <tissue evidence="2">Leaf</tissue>
    </source>
</reference>
<accession>A0A9W3C957</accession>
<dbReference type="AlphaFoldDB" id="A0A9W3C957"/>
<evidence type="ECO:0000313" key="2">
    <source>
        <dbReference type="RefSeq" id="XP_056848107.1"/>
    </source>
</evidence>
<sequence>MDGRTITDHMILDKVDIAEKRIYVFMFRHMKVMKLLSVGQGCSRLLQEIQVVWKHPKRSFGHHCEPSLYISEMRQWQCMLWLITSVHFLLTRTLALTSLSSSRVFMDADDQPSKDYLDG</sequence>
<dbReference type="KEGG" id="rsz:108822383"/>
<protein>
    <submittedName>
        <fullName evidence="2">Uncharacterized protein LOC108822383 isoform X1</fullName>
    </submittedName>
</protein>
<gene>
    <name evidence="2" type="primary">LOC108822383</name>
</gene>
<reference evidence="1" key="1">
    <citation type="journal article" date="2019" name="Database">
        <title>The radish genome database (RadishGD): an integrated information resource for radish genomics.</title>
        <authorList>
            <person name="Yu H.J."/>
            <person name="Baek S."/>
            <person name="Lee Y.J."/>
            <person name="Cho A."/>
            <person name="Mun J.H."/>
        </authorList>
    </citation>
    <scope>NUCLEOTIDE SEQUENCE [LARGE SCALE GENOMIC DNA]</scope>
    <source>
        <strain evidence="1">cv. WK10039</strain>
    </source>
</reference>
<keyword evidence="1" id="KW-1185">Reference proteome</keyword>
<dbReference type="Proteomes" id="UP000504610">
    <property type="component" value="Chromosome 8"/>
</dbReference>
<dbReference type="GeneID" id="108822383"/>
<dbReference type="RefSeq" id="XP_056848107.1">
    <property type="nucleotide sequence ID" value="XM_056992127.1"/>
</dbReference>
<proteinExistence type="predicted"/>